<evidence type="ECO:0000313" key="2">
    <source>
        <dbReference type="EMBL" id="PJJ54358.1"/>
    </source>
</evidence>
<keyword evidence="3" id="KW-1185">Reference proteome</keyword>
<proteinExistence type="predicted"/>
<dbReference type="RefSeq" id="WP_211288204.1">
    <property type="nucleotide sequence ID" value="NZ_PGEZ01000002.1"/>
</dbReference>
<sequence>MTVVRFVRHFAEMILAMVLGMMLLHPPWRAVADATDAAWMGWAEIDALAMATAMAVPMAAWMWFRGHGRAAIWEMSLAMYAGFVLFFPLLWAGAIGGDAMYALGHVAMVVLMLAVMLRRPHEYAHRHGAEVDRAPEPHPAAGG</sequence>
<name>A0A2M9B8X7_9ACTN</name>
<keyword evidence="1" id="KW-0812">Transmembrane</keyword>
<dbReference type="AlphaFoldDB" id="A0A2M9B8X7"/>
<feature type="transmembrane region" description="Helical" evidence="1">
    <location>
        <begin position="99"/>
        <end position="117"/>
    </location>
</feature>
<evidence type="ECO:0000313" key="3">
    <source>
        <dbReference type="Proteomes" id="UP000230842"/>
    </source>
</evidence>
<feature type="transmembrane region" description="Helical" evidence="1">
    <location>
        <begin position="71"/>
        <end position="93"/>
    </location>
</feature>
<gene>
    <name evidence="2" type="ORF">CLV56_3867</name>
</gene>
<protein>
    <recommendedName>
        <fullName evidence="4">Flagellar biosynthetic protein FliP</fullName>
    </recommendedName>
</protein>
<keyword evidence="1" id="KW-1133">Transmembrane helix</keyword>
<keyword evidence="1" id="KW-0472">Membrane</keyword>
<organism evidence="2 3">
    <name type="scientific">Mumia flava</name>
    <dbReference type="NCBI Taxonomy" id="1348852"/>
    <lineage>
        <taxon>Bacteria</taxon>
        <taxon>Bacillati</taxon>
        <taxon>Actinomycetota</taxon>
        <taxon>Actinomycetes</taxon>
        <taxon>Propionibacteriales</taxon>
        <taxon>Nocardioidaceae</taxon>
        <taxon>Mumia</taxon>
    </lineage>
</organism>
<dbReference type="Proteomes" id="UP000230842">
    <property type="component" value="Unassembled WGS sequence"/>
</dbReference>
<accession>A0A2M9B8X7</accession>
<reference evidence="2 3" key="1">
    <citation type="submission" date="2017-11" db="EMBL/GenBank/DDBJ databases">
        <title>Genomic Encyclopedia of Archaeal and Bacterial Type Strains, Phase II (KMG-II): From Individual Species to Whole Genera.</title>
        <authorList>
            <person name="Goeker M."/>
        </authorList>
    </citation>
    <scope>NUCLEOTIDE SEQUENCE [LARGE SCALE GENOMIC DNA]</scope>
    <source>
        <strain evidence="2 3">DSM 27763</strain>
    </source>
</reference>
<evidence type="ECO:0000256" key="1">
    <source>
        <dbReference type="SAM" id="Phobius"/>
    </source>
</evidence>
<evidence type="ECO:0008006" key="4">
    <source>
        <dbReference type="Google" id="ProtNLM"/>
    </source>
</evidence>
<dbReference type="EMBL" id="PGEZ01000002">
    <property type="protein sequence ID" value="PJJ54358.1"/>
    <property type="molecule type" value="Genomic_DNA"/>
</dbReference>
<feature type="transmembrane region" description="Helical" evidence="1">
    <location>
        <begin position="42"/>
        <end position="64"/>
    </location>
</feature>
<comment type="caution">
    <text evidence="2">The sequence shown here is derived from an EMBL/GenBank/DDBJ whole genome shotgun (WGS) entry which is preliminary data.</text>
</comment>